<evidence type="ECO:0000256" key="2">
    <source>
        <dbReference type="ARBA" id="ARBA00022801"/>
    </source>
</evidence>
<dbReference type="PANTHER" id="PTHR43046:SF2">
    <property type="entry name" value="8-OXO-DGTP DIPHOSPHATASE-RELATED"/>
    <property type="match status" value="1"/>
</dbReference>
<keyword evidence="5" id="KW-1185">Reference proteome</keyword>
<keyword evidence="2 4" id="KW-0378">Hydrolase</keyword>
<dbReference type="SUPFAM" id="SSF55811">
    <property type="entry name" value="Nudix"/>
    <property type="match status" value="1"/>
</dbReference>
<comment type="cofactor">
    <cofactor evidence="1">
        <name>Mg(2+)</name>
        <dbReference type="ChEBI" id="CHEBI:18420"/>
    </cofactor>
</comment>
<evidence type="ECO:0000313" key="5">
    <source>
        <dbReference type="Proteomes" id="UP000195787"/>
    </source>
</evidence>
<dbReference type="GO" id="GO:0016787">
    <property type="term" value="F:hydrolase activity"/>
    <property type="evidence" value="ECO:0007669"/>
    <property type="project" value="UniProtKB-KW"/>
</dbReference>
<dbReference type="Pfam" id="PF00293">
    <property type="entry name" value="NUDIX"/>
    <property type="match status" value="1"/>
</dbReference>
<dbReference type="CDD" id="cd04690">
    <property type="entry name" value="NUDIX_Hydrolase"/>
    <property type="match status" value="1"/>
</dbReference>
<gene>
    <name evidence="4" type="ORF">CZ674_00735</name>
</gene>
<evidence type="ECO:0000313" key="4">
    <source>
        <dbReference type="EMBL" id="SJM46779.1"/>
    </source>
</evidence>
<proteinExistence type="predicted"/>
<dbReference type="AlphaFoldDB" id="A0A1R4ET95"/>
<dbReference type="InterPro" id="IPR000086">
    <property type="entry name" value="NUDIX_hydrolase_dom"/>
</dbReference>
<dbReference type="OrthoDB" id="9801098at2"/>
<name>A0A1R4ET95_9MICO</name>
<dbReference type="InterPro" id="IPR015797">
    <property type="entry name" value="NUDIX_hydrolase-like_dom_sf"/>
</dbReference>
<dbReference type="EMBL" id="FUHU01000003">
    <property type="protein sequence ID" value="SJM46779.1"/>
    <property type="molecule type" value="Genomic_DNA"/>
</dbReference>
<organism evidence="4 5">
    <name type="scientific">Agrococcus casei LMG 22410</name>
    <dbReference type="NCBI Taxonomy" id="1255656"/>
    <lineage>
        <taxon>Bacteria</taxon>
        <taxon>Bacillati</taxon>
        <taxon>Actinomycetota</taxon>
        <taxon>Actinomycetes</taxon>
        <taxon>Micrococcales</taxon>
        <taxon>Microbacteriaceae</taxon>
        <taxon>Agrococcus</taxon>
    </lineage>
</organism>
<dbReference type="Gene3D" id="3.90.79.10">
    <property type="entry name" value="Nucleoside Triphosphate Pyrophosphohydrolase"/>
    <property type="match status" value="1"/>
</dbReference>
<accession>A0A1R4ET95</accession>
<reference evidence="4 5" key="1">
    <citation type="submission" date="2017-02" db="EMBL/GenBank/DDBJ databases">
        <authorList>
            <person name="Peterson S.W."/>
        </authorList>
    </citation>
    <scope>NUCLEOTIDE SEQUENCE [LARGE SCALE GENOMIC DNA]</scope>
    <source>
        <strain evidence="4 5">LMG 22410</strain>
    </source>
</reference>
<dbReference type="PROSITE" id="PS00893">
    <property type="entry name" value="NUDIX_BOX"/>
    <property type="match status" value="1"/>
</dbReference>
<dbReference type="InterPro" id="IPR020084">
    <property type="entry name" value="NUDIX_hydrolase_CS"/>
</dbReference>
<dbReference type="PANTHER" id="PTHR43046">
    <property type="entry name" value="GDP-MANNOSE MANNOSYL HYDROLASE"/>
    <property type="match status" value="1"/>
</dbReference>
<dbReference type="PROSITE" id="PS51462">
    <property type="entry name" value="NUDIX"/>
    <property type="match status" value="1"/>
</dbReference>
<feature type="domain" description="Nudix hydrolase" evidence="3">
    <location>
        <begin position="1"/>
        <end position="132"/>
    </location>
</feature>
<evidence type="ECO:0000256" key="1">
    <source>
        <dbReference type="ARBA" id="ARBA00001946"/>
    </source>
</evidence>
<evidence type="ECO:0000259" key="3">
    <source>
        <dbReference type="PROSITE" id="PS51462"/>
    </source>
</evidence>
<protein>
    <submittedName>
        <fullName evidence="4">Nudix hydrolase family protein PA3470</fullName>
    </submittedName>
</protein>
<dbReference type="Proteomes" id="UP000195787">
    <property type="component" value="Unassembled WGS sequence"/>
</dbReference>
<sequence>MITVSAVLFQRADARVLTVRKRGTEMFMLPGGKPESGEGAADCARREVLEELGIELKPIDIEPFGEFDAPAANEAGFTVHADVFRASASVAAAIEPVASAEIVEVRWVLPRDGISDAREAPLNRDIVFPMLLARAHLLD</sequence>